<evidence type="ECO:0000313" key="6">
    <source>
        <dbReference type="Proteomes" id="UP000276133"/>
    </source>
</evidence>
<name>A0A3M7SR95_BRAPC</name>
<sequence>MDSIEELANNFERSLNMNKGFISMSQKKAPQLHFDGQFYRINGKSNKVGKINWRCIVAKCTGSCSTYGATIGEELFTIYENINFNLIILNTDVDKKETDSNPDECCEMPLMRK</sequence>
<dbReference type="AlphaFoldDB" id="A0A3M7SR95"/>
<dbReference type="Proteomes" id="UP000276133">
    <property type="component" value="Unassembled WGS sequence"/>
</dbReference>
<evidence type="ECO:0000259" key="4">
    <source>
        <dbReference type="Pfam" id="PF04500"/>
    </source>
</evidence>
<comment type="caution">
    <text evidence="5">The sequence shown here is derived from an EMBL/GenBank/DDBJ whole genome shotgun (WGS) entry which is preliminary data.</text>
</comment>
<keyword evidence="2" id="KW-0863">Zinc-finger</keyword>
<keyword evidence="1" id="KW-0479">Metal-binding</keyword>
<proteinExistence type="predicted"/>
<evidence type="ECO:0000256" key="3">
    <source>
        <dbReference type="ARBA" id="ARBA00022833"/>
    </source>
</evidence>
<protein>
    <recommendedName>
        <fullName evidence="4">FLYWCH-type domain-containing protein</fullName>
    </recommendedName>
</protein>
<feature type="domain" description="FLYWCH-type" evidence="4">
    <location>
        <begin position="24"/>
        <end position="67"/>
    </location>
</feature>
<keyword evidence="3" id="KW-0862">Zinc</keyword>
<evidence type="ECO:0000313" key="5">
    <source>
        <dbReference type="EMBL" id="RNA38202.1"/>
    </source>
</evidence>
<accession>A0A3M7SR95</accession>
<organism evidence="5 6">
    <name type="scientific">Brachionus plicatilis</name>
    <name type="common">Marine rotifer</name>
    <name type="synonym">Brachionus muelleri</name>
    <dbReference type="NCBI Taxonomy" id="10195"/>
    <lineage>
        <taxon>Eukaryota</taxon>
        <taxon>Metazoa</taxon>
        <taxon>Spiralia</taxon>
        <taxon>Gnathifera</taxon>
        <taxon>Rotifera</taxon>
        <taxon>Eurotatoria</taxon>
        <taxon>Monogononta</taxon>
        <taxon>Pseudotrocha</taxon>
        <taxon>Ploima</taxon>
        <taxon>Brachionidae</taxon>
        <taxon>Brachionus</taxon>
    </lineage>
</organism>
<gene>
    <name evidence="5" type="ORF">BpHYR1_046071</name>
</gene>
<evidence type="ECO:0000256" key="2">
    <source>
        <dbReference type="ARBA" id="ARBA00022771"/>
    </source>
</evidence>
<dbReference type="InterPro" id="IPR007588">
    <property type="entry name" value="Znf_FLYWCH"/>
</dbReference>
<dbReference type="Gene3D" id="2.20.25.240">
    <property type="match status" value="1"/>
</dbReference>
<dbReference type="GO" id="GO:0008270">
    <property type="term" value="F:zinc ion binding"/>
    <property type="evidence" value="ECO:0007669"/>
    <property type="project" value="UniProtKB-KW"/>
</dbReference>
<dbReference type="Pfam" id="PF04500">
    <property type="entry name" value="FLYWCH"/>
    <property type="match status" value="1"/>
</dbReference>
<evidence type="ECO:0000256" key="1">
    <source>
        <dbReference type="ARBA" id="ARBA00022723"/>
    </source>
</evidence>
<reference evidence="5 6" key="1">
    <citation type="journal article" date="2018" name="Sci. Rep.">
        <title>Genomic signatures of local adaptation to the degree of environmental predictability in rotifers.</title>
        <authorList>
            <person name="Franch-Gras L."/>
            <person name="Hahn C."/>
            <person name="Garcia-Roger E.M."/>
            <person name="Carmona M.J."/>
            <person name="Serra M."/>
            <person name="Gomez A."/>
        </authorList>
    </citation>
    <scope>NUCLEOTIDE SEQUENCE [LARGE SCALE GENOMIC DNA]</scope>
    <source>
        <strain evidence="5">HYR1</strain>
    </source>
</reference>
<keyword evidence="6" id="KW-1185">Reference proteome</keyword>
<dbReference type="EMBL" id="REGN01000908">
    <property type="protein sequence ID" value="RNA38202.1"/>
    <property type="molecule type" value="Genomic_DNA"/>
</dbReference>